<protein>
    <submittedName>
        <fullName evidence="4">VIT domain-containing protein</fullName>
    </submittedName>
</protein>
<keyword evidence="5" id="KW-1185">Reference proteome</keyword>
<dbReference type="PROSITE" id="PS51468">
    <property type="entry name" value="VIT"/>
    <property type="match status" value="1"/>
</dbReference>
<dbReference type="EMBL" id="CP139781">
    <property type="protein sequence ID" value="WRQ89836.1"/>
    <property type="molecule type" value="Genomic_DNA"/>
</dbReference>
<feature type="transmembrane region" description="Helical" evidence="2">
    <location>
        <begin position="60"/>
        <end position="80"/>
    </location>
</feature>
<dbReference type="NCBIfam" id="TIGR02595">
    <property type="entry name" value="PEP_CTERM"/>
    <property type="match status" value="1"/>
</dbReference>
<dbReference type="Proteomes" id="UP000738431">
    <property type="component" value="Chromosome"/>
</dbReference>
<evidence type="ECO:0000313" key="4">
    <source>
        <dbReference type="EMBL" id="WRQ89836.1"/>
    </source>
</evidence>
<organism evidence="4 5">
    <name type="scientific">Actomonas aquatica</name>
    <dbReference type="NCBI Taxonomy" id="2866162"/>
    <lineage>
        <taxon>Bacteria</taxon>
        <taxon>Pseudomonadati</taxon>
        <taxon>Verrucomicrobiota</taxon>
        <taxon>Opitutia</taxon>
        <taxon>Opitutales</taxon>
        <taxon>Opitutaceae</taxon>
        <taxon>Actomonas</taxon>
    </lineage>
</organism>
<dbReference type="Pfam" id="PF08487">
    <property type="entry name" value="VIT"/>
    <property type="match status" value="1"/>
</dbReference>
<feature type="transmembrane region" description="Helical" evidence="2">
    <location>
        <begin position="92"/>
        <end position="115"/>
    </location>
</feature>
<feature type="transmembrane region" description="Helical" evidence="2">
    <location>
        <begin position="761"/>
        <end position="778"/>
    </location>
</feature>
<dbReference type="Pfam" id="PF07589">
    <property type="entry name" value="PEP-CTERM"/>
    <property type="match status" value="1"/>
</dbReference>
<sequence length="794" mass="86674">MNVDAAPESPAPAPASESEQPKRERTVALIAMGIVLPAIAWVVELVTHTAAEILINPFPTWWHVLFVALVPLANFGMVRVMRERGEGPWRGVLRWLVPVSLGVSLTYCIVFIPIAPAAAVGVIFFGLGLLPLAPYFSLFIAAATFWRGAKAGHFGPVRVLPLVGCLGAGVLLPVLPLIPAMLAQYSLAGIGEEGVARAEDMPKLRTWISQKAVAYPLHLVTSRFHWAYAQFEEVDRRAAWYRLFGESESAMEAQVPHWAKVREDLADRGWNWDAHQGEQVIGSLLPDLSLAESNIEVITYPETNVAYAQWTLVLQNQHPFQSVEGRTILQLPPGGTVSRLTLWIDGEPQEAAFGGKSQTTSAYQSVVSRRRDPVLVTWHQPEQVFMQCFPVPPQGRMQMRVAVTFPLLPTEHGNLRTALPRVVAANFSLPEQVMTQIKVDGGWAEASRSIMAGRLGAASLHESLWVTVDAPKLPQAEPVAIAHPHEEGAWIEQRFATIPFTSGVLRIVVDGSQSLGEVALELASALKGLRESPPVQVYLAGDTLQVSPTGTAGEAASWLLEQKFVGGQDSTDALIAALRDRATEASSDAPVMWIAGAQSVSWQVGLGGVRHLLRDLPARTLQVVRVGRGSNVLLDRLAEDATEVSWRPLSLENQINRMAGVLREALRPSPVLHYTTLRVKPPGRVLEGPAALHIARLWTARRVSAMVARDERLTAEAKAMAVRMQVVTPVSGAVVLESQQQYADAGLSQIDPMSAPAIPEPATYGLMLMGLLVAFYLWRRRQKGRCQDHSAIFV</sequence>
<accession>A0ABZ1CEG5</accession>
<evidence type="ECO:0000256" key="2">
    <source>
        <dbReference type="SAM" id="Phobius"/>
    </source>
</evidence>
<feature type="transmembrane region" description="Helical" evidence="2">
    <location>
        <begin position="121"/>
        <end position="146"/>
    </location>
</feature>
<reference evidence="4 5" key="1">
    <citation type="submission" date="2023-12" db="EMBL/GenBank/DDBJ databases">
        <title>Description of an unclassified Opitutus bacterium of Verrucomicrobiota.</title>
        <authorList>
            <person name="Zhang D.-F."/>
        </authorList>
    </citation>
    <scope>NUCLEOTIDE SEQUENCE [LARGE SCALE GENOMIC DNA]</scope>
    <source>
        <strain evidence="4 5">WL0086</strain>
    </source>
</reference>
<gene>
    <name evidence="4" type="ORF">K1X11_010505</name>
</gene>
<keyword evidence="2" id="KW-1133">Transmembrane helix</keyword>
<proteinExistence type="predicted"/>
<feature type="transmembrane region" description="Helical" evidence="2">
    <location>
        <begin position="27"/>
        <end position="48"/>
    </location>
</feature>
<dbReference type="InterPro" id="IPR013424">
    <property type="entry name" value="Ice-binding_C"/>
</dbReference>
<name>A0ABZ1CEG5_9BACT</name>
<keyword evidence="2" id="KW-0472">Membrane</keyword>
<dbReference type="InterPro" id="IPR013694">
    <property type="entry name" value="VIT"/>
</dbReference>
<feature type="region of interest" description="Disordered" evidence="1">
    <location>
        <begin position="1"/>
        <end position="22"/>
    </location>
</feature>
<feature type="transmembrane region" description="Helical" evidence="2">
    <location>
        <begin position="158"/>
        <end position="178"/>
    </location>
</feature>
<dbReference type="RefSeq" id="WP_221032294.1">
    <property type="nucleotide sequence ID" value="NZ_CP139781.1"/>
</dbReference>
<feature type="compositionally biased region" description="Low complexity" evidence="1">
    <location>
        <begin position="1"/>
        <end position="18"/>
    </location>
</feature>
<evidence type="ECO:0000313" key="5">
    <source>
        <dbReference type="Proteomes" id="UP000738431"/>
    </source>
</evidence>
<feature type="domain" description="VIT" evidence="3">
    <location>
        <begin position="276"/>
        <end position="405"/>
    </location>
</feature>
<keyword evidence="2" id="KW-0812">Transmembrane</keyword>
<evidence type="ECO:0000259" key="3">
    <source>
        <dbReference type="PROSITE" id="PS51468"/>
    </source>
</evidence>
<evidence type="ECO:0000256" key="1">
    <source>
        <dbReference type="SAM" id="MobiDB-lite"/>
    </source>
</evidence>